<feature type="domain" description="Metallo-beta-lactamase" evidence="1">
    <location>
        <begin position="126"/>
        <end position="323"/>
    </location>
</feature>
<dbReference type="InterPro" id="IPR001279">
    <property type="entry name" value="Metallo-B-lactamas"/>
</dbReference>
<dbReference type="InterPro" id="IPR036866">
    <property type="entry name" value="RibonucZ/Hydroxyglut_hydro"/>
</dbReference>
<dbReference type="AlphaFoldDB" id="A0A3B0Z1S0"/>
<reference evidence="2" key="1">
    <citation type="submission" date="2018-06" db="EMBL/GenBank/DDBJ databases">
        <authorList>
            <person name="Zhirakovskaya E."/>
        </authorList>
    </citation>
    <scope>NUCLEOTIDE SEQUENCE</scope>
</reference>
<organism evidence="2">
    <name type="scientific">hydrothermal vent metagenome</name>
    <dbReference type="NCBI Taxonomy" id="652676"/>
    <lineage>
        <taxon>unclassified sequences</taxon>
        <taxon>metagenomes</taxon>
        <taxon>ecological metagenomes</taxon>
    </lineage>
</organism>
<dbReference type="PANTHER" id="PTHR15032">
    <property type="entry name" value="N-ACYL-PHOSPHATIDYLETHANOLAMINE-HYDROLYZING PHOSPHOLIPASE D"/>
    <property type="match status" value="1"/>
</dbReference>
<accession>A0A3B0Z1S0</accession>
<dbReference type="Pfam" id="PF12706">
    <property type="entry name" value="Lactamase_B_2"/>
    <property type="match status" value="1"/>
</dbReference>
<evidence type="ECO:0000313" key="2">
    <source>
        <dbReference type="EMBL" id="VAW87218.1"/>
    </source>
</evidence>
<dbReference type="GO" id="GO:0005737">
    <property type="term" value="C:cytoplasm"/>
    <property type="evidence" value="ECO:0007669"/>
    <property type="project" value="TreeGrafter"/>
</dbReference>
<gene>
    <name evidence="2" type="ORF">MNBD_GAMMA16-1101</name>
</gene>
<dbReference type="PANTHER" id="PTHR15032:SF4">
    <property type="entry name" value="N-ACYL-PHOSPHATIDYLETHANOLAMINE-HYDROLYZING PHOSPHOLIPASE D"/>
    <property type="match status" value="1"/>
</dbReference>
<evidence type="ECO:0000259" key="1">
    <source>
        <dbReference type="Pfam" id="PF12706"/>
    </source>
</evidence>
<sequence length="376" mass="42610">MKYTQNKIRKLKRMIVFFSFIVTGSILFLANCSSFGENPSGDRLERIQASPHYRDGIFVNTVPATPLEFGIGDIWDLFFYDEIRIPPSAIPIVAIPPETLKIPPPPGLRAIWLGHASVLIELDGFRLLVDPIFSEHASPLNFMGPKRFHPPPIALTDLPKIDAVMISHNHYDHLDMNTIQYLSSKGTQFFVPLGIGVHLDTWEVPKNQITVLDWGESKKIGDLTIISTPARHYSARGMFDQNETFWSSWSIVGPEHRVFYSGDTGFSDHFKKIGNQWGPFDLSIIKIGAYGPGAYWNDIHMGVEDAIQAHLDVQGRRLLPVHWATFNLANHDWDEPIKRAVKAAHEEDVDLVTPRIGEIVTVGQPFLSQRWWEKVK</sequence>
<dbReference type="SUPFAM" id="SSF56281">
    <property type="entry name" value="Metallo-hydrolase/oxidoreductase"/>
    <property type="match status" value="1"/>
</dbReference>
<name>A0A3B0Z1S0_9ZZZZ</name>
<dbReference type="Gene3D" id="3.60.15.10">
    <property type="entry name" value="Ribonuclease Z/Hydroxyacylglutathione hydrolase-like"/>
    <property type="match status" value="1"/>
</dbReference>
<proteinExistence type="predicted"/>
<protein>
    <submittedName>
        <fullName evidence="2">Outer membrane protein romA</fullName>
    </submittedName>
</protein>
<dbReference type="EMBL" id="UOFO01000113">
    <property type="protein sequence ID" value="VAW87218.1"/>
    <property type="molecule type" value="Genomic_DNA"/>
</dbReference>